<gene>
    <name evidence="2" type="ORF">D8674_026158</name>
</gene>
<keyword evidence="3" id="KW-1185">Reference proteome</keyword>
<feature type="compositionally biased region" description="Polar residues" evidence="1">
    <location>
        <begin position="1"/>
        <end position="27"/>
    </location>
</feature>
<reference evidence="2 3" key="1">
    <citation type="submission" date="2019-09" db="EMBL/GenBank/DDBJ databases">
        <authorList>
            <person name="Ou C."/>
        </authorList>
    </citation>
    <scope>NUCLEOTIDE SEQUENCE [LARGE SCALE GENOMIC DNA]</scope>
    <source>
        <strain evidence="2">S2</strain>
        <tissue evidence="2">Leaf</tissue>
    </source>
</reference>
<sequence>MNNLPLQTTVTPRVSNSQQRVTATPGNSGDLVNRRPPSMDHIWETLTKSNAFLEKLQKNQTVAQAESHSNFVDIEKQMKNLKNSSRTTPQTQIPIFRCENISIITLEGDPIITFAVPMQPNPINQRMAQQEMASH</sequence>
<evidence type="ECO:0000313" key="2">
    <source>
        <dbReference type="EMBL" id="KAB2635624.1"/>
    </source>
</evidence>
<reference evidence="3" key="2">
    <citation type="submission" date="2019-10" db="EMBL/GenBank/DDBJ databases">
        <title>A de novo genome assembly of a pear dwarfing rootstock.</title>
        <authorList>
            <person name="Wang F."/>
            <person name="Wang J."/>
            <person name="Li S."/>
            <person name="Zhang Y."/>
            <person name="Fang M."/>
            <person name="Ma L."/>
            <person name="Zhao Y."/>
            <person name="Jiang S."/>
        </authorList>
    </citation>
    <scope>NUCLEOTIDE SEQUENCE [LARGE SCALE GENOMIC DNA]</scope>
</reference>
<comment type="caution">
    <text evidence="2">The sequence shown here is derived from an EMBL/GenBank/DDBJ whole genome shotgun (WGS) entry which is preliminary data.</text>
</comment>
<protein>
    <submittedName>
        <fullName evidence="2">S2-RNase</fullName>
    </submittedName>
</protein>
<accession>A0A5N5IKJ3</accession>
<dbReference type="AlphaFoldDB" id="A0A5N5IKJ3"/>
<reference evidence="2 3" key="3">
    <citation type="submission" date="2019-11" db="EMBL/GenBank/DDBJ databases">
        <title>A de novo genome assembly of a pear dwarfing rootstock.</title>
        <authorList>
            <person name="Wang F."/>
            <person name="Wang J."/>
            <person name="Li S."/>
            <person name="Zhang Y."/>
            <person name="Fang M."/>
            <person name="Ma L."/>
            <person name="Zhao Y."/>
            <person name="Jiang S."/>
        </authorList>
    </citation>
    <scope>NUCLEOTIDE SEQUENCE [LARGE SCALE GENOMIC DNA]</scope>
    <source>
        <strain evidence="2">S2</strain>
        <tissue evidence="2">Leaf</tissue>
    </source>
</reference>
<organism evidence="2 3">
    <name type="scientific">Pyrus ussuriensis x Pyrus communis</name>
    <dbReference type="NCBI Taxonomy" id="2448454"/>
    <lineage>
        <taxon>Eukaryota</taxon>
        <taxon>Viridiplantae</taxon>
        <taxon>Streptophyta</taxon>
        <taxon>Embryophyta</taxon>
        <taxon>Tracheophyta</taxon>
        <taxon>Spermatophyta</taxon>
        <taxon>Magnoliopsida</taxon>
        <taxon>eudicotyledons</taxon>
        <taxon>Gunneridae</taxon>
        <taxon>Pentapetalae</taxon>
        <taxon>rosids</taxon>
        <taxon>fabids</taxon>
        <taxon>Rosales</taxon>
        <taxon>Rosaceae</taxon>
        <taxon>Amygdaloideae</taxon>
        <taxon>Maleae</taxon>
        <taxon>Pyrus</taxon>
    </lineage>
</organism>
<proteinExistence type="predicted"/>
<evidence type="ECO:0000313" key="3">
    <source>
        <dbReference type="Proteomes" id="UP000327157"/>
    </source>
</evidence>
<dbReference type="EMBL" id="SMOL01000004">
    <property type="protein sequence ID" value="KAB2635624.1"/>
    <property type="molecule type" value="Genomic_DNA"/>
</dbReference>
<dbReference type="Proteomes" id="UP000327157">
    <property type="component" value="Chromosome 5"/>
</dbReference>
<evidence type="ECO:0000256" key="1">
    <source>
        <dbReference type="SAM" id="MobiDB-lite"/>
    </source>
</evidence>
<name>A0A5N5IKJ3_9ROSA</name>
<feature type="region of interest" description="Disordered" evidence="1">
    <location>
        <begin position="1"/>
        <end position="35"/>
    </location>
</feature>